<dbReference type="EMBL" id="JADCSA010000003">
    <property type="protein sequence ID" value="MBE7323951.1"/>
    <property type="molecule type" value="Genomic_DNA"/>
</dbReference>
<dbReference type="Proteomes" id="UP000756387">
    <property type="component" value="Unassembled WGS sequence"/>
</dbReference>
<keyword evidence="2" id="KW-1185">Reference proteome</keyword>
<reference evidence="1 2" key="1">
    <citation type="submission" date="2020-10" db="EMBL/GenBank/DDBJ databases">
        <title>Nocardioides sp. isolated from sludge.</title>
        <authorList>
            <person name="Zhang X."/>
        </authorList>
    </citation>
    <scope>NUCLEOTIDE SEQUENCE [LARGE SCALE GENOMIC DNA]</scope>
    <source>
        <strain evidence="1 2">Y6</strain>
    </source>
</reference>
<sequence>MKTSRAGHTRDGARRRIGAVAAALTLTAGLVSAVSVTSAGAARGSGPTLDDVGTRLTAPSAVAVRPPSSARAGEVGPGLLTGAEVGRLPSSSTALATGARPASREPALLRREATLWMSGWNDGPPSDAQEVADLEVVQDVPAQKVTVTARYYDAPSAAANSALFLWFGSWDEEENCVASVQLAAVAGSTSSADAAAVSMDESSAGTATRGLAGDTMTVTWSGGRAGEKDFSCVYASSFLVDGAGLGAEIERGYAEEFEPTYEEAPVFDFYAGDLNAAYPGKWNPVYVSVRNEGDATASRVTLSAKGAKIKLRRKTVSLGSIAPGKSRSINLKVKLKGRKIRTLNLTAKASGGWSATSRTKVGFRPLPTRLKSLVGRSFWASPKEPLTGWNIQQYTFVNKKWVHVGVTKNGYPTKCSAKVKECRRYTYKPKKKLVRIGKVRAKVDSEGLRTLGKEKVLHTPLVKPKANLRAGVHLSYYDYSGCEGSFQCSTWWRHLTLKKDGSFTWTYEAIHSSGMPPNQTFVSVSGPDKVGTYKILSKGRMRITFVDEETGAQKTETWAIGIDQDVLGRHGPDKGLLIAAMPHLP</sequence>
<comment type="caution">
    <text evidence="1">The sequence shown here is derived from an EMBL/GenBank/DDBJ whole genome shotgun (WGS) entry which is preliminary data.</text>
</comment>
<name>A0ABR9RQW2_9ACTN</name>
<evidence type="ECO:0000313" key="1">
    <source>
        <dbReference type="EMBL" id="MBE7323951.1"/>
    </source>
</evidence>
<dbReference type="RefSeq" id="WP_193637257.1">
    <property type="nucleotide sequence ID" value="NZ_JADCSA010000003.1"/>
</dbReference>
<protein>
    <recommendedName>
        <fullName evidence="3">CARDB domain-containing protein</fullName>
    </recommendedName>
</protein>
<evidence type="ECO:0008006" key="3">
    <source>
        <dbReference type="Google" id="ProtNLM"/>
    </source>
</evidence>
<proteinExistence type="predicted"/>
<organism evidence="1 2">
    <name type="scientific">Nocardioides malaquae</name>
    <dbReference type="NCBI Taxonomy" id="2773426"/>
    <lineage>
        <taxon>Bacteria</taxon>
        <taxon>Bacillati</taxon>
        <taxon>Actinomycetota</taxon>
        <taxon>Actinomycetes</taxon>
        <taxon>Propionibacteriales</taxon>
        <taxon>Nocardioidaceae</taxon>
        <taxon>Nocardioides</taxon>
    </lineage>
</organism>
<accession>A0ABR9RQW2</accession>
<gene>
    <name evidence="1" type="ORF">IEQ44_04715</name>
</gene>
<evidence type="ECO:0000313" key="2">
    <source>
        <dbReference type="Proteomes" id="UP000756387"/>
    </source>
</evidence>